<gene>
    <name evidence="1" type="ORF">JTBM06_V1_80004</name>
</gene>
<dbReference type="EMBL" id="LR633967">
    <property type="protein sequence ID" value="VUX55680.1"/>
    <property type="molecule type" value="Genomic_DNA"/>
</dbReference>
<protein>
    <submittedName>
        <fullName evidence="1">Uncharacterized protein</fullName>
    </submittedName>
</protein>
<accession>A0A7D9D2N0</accession>
<evidence type="ECO:0000313" key="1">
    <source>
        <dbReference type="EMBL" id="VUX55680.1"/>
    </source>
</evidence>
<proteinExistence type="predicted"/>
<sequence>MGSDAIDPLISKIKMKATTVDRSVLFRMIGESAIIVASILLALSADAWLDSRNQAAQLDGHVAALARDFDTMLERVNASHNAANRGVESGRHLSILMQEGSEIDPDLARELLWHLVFYEVFSPSVGAYQALVASGNLELLENYELKLDLADFFGSFEDVRASERLLLDTQLAFFASKNFSHLAGWHRMGQGGVPVAGKFPVDQWSGSDEFMNAVGIYTVRQNDVLEDYEYLRTRIRNIAVAIAAESSDLDR</sequence>
<dbReference type="AlphaFoldDB" id="A0A7D9D2N0"/>
<name>A0A7D9D2N0_9GAMM</name>
<organism evidence="1">
    <name type="scientific">uncultured Woeseiaceae bacterium</name>
    <dbReference type="NCBI Taxonomy" id="1983305"/>
    <lineage>
        <taxon>Bacteria</taxon>
        <taxon>Pseudomonadati</taxon>
        <taxon>Pseudomonadota</taxon>
        <taxon>Gammaproteobacteria</taxon>
        <taxon>Woeseiales</taxon>
        <taxon>Woeseiaceae</taxon>
        <taxon>environmental samples</taxon>
    </lineage>
</organism>
<reference evidence="1" key="1">
    <citation type="submission" date="2019-07" db="EMBL/GenBank/DDBJ databases">
        <authorList>
            <person name="Weber M."/>
            <person name="Kostadinov I."/>
            <person name="Kostadinov D I."/>
        </authorList>
    </citation>
    <scope>NUCLEOTIDE SEQUENCE</scope>
    <source>
        <strain evidence="1">Gfbio:sag-sample-m06:053724c1-46a9-4a36-b237-ea2bf867836b</strain>
    </source>
</reference>